<feature type="domain" description="Smf/DprA SLOG" evidence="3">
    <location>
        <begin position="81"/>
        <end position="289"/>
    </location>
</feature>
<feature type="region of interest" description="Disordered" evidence="2">
    <location>
        <begin position="292"/>
        <end position="311"/>
    </location>
</feature>
<dbReference type="Gene3D" id="1.10.10.10">
    <property type="entry name" value="Winged helix-like DNA-binding domain superfamily/Winged helix DNA-binding domain"/>
    <property type="match status" value="1"/>
</dbReference>
<accession>A0A557RMF3</accession>
<evidence type="ECO:0000256" key="2">
    <source>
        <dbReference type="SAM" id="MobiDB-lite"/>
    </source>
</evidence>
<dbReference type="PANTHER" id="PTHR43022:SF1">
    <property type="entry name" value="PROTEIN SMF"/>
    <property type="match status" value="1"/>
</dbReference>
<dbReference type="AlphaFoldDB" id="A0A557RMF3"/>
<dbReference type="Pfam" id="PF02481">
    <property type="entry name" value="DNA_processg_A"/>
    <property type="match status" value="1"/>
</dbReference>
<dbReference type="Pfam" id="PF17782">
    <property type="entry name" value="WHD_DprA"/>
    <property type="match status" value="1"/>
</dbReference>
<evidence type="ECO:0000259" key="3">
    <source>
        <dbReference type="Pfam" id="PF02481"/>
    </source>
</evidence>
<dbReference type="GO" id="GO:0009294">
    <property type="term" value="P:DNA-mediated transformation"/>
    <property type="evidence" value="ECO:0007669"/>
    <property type="project" value="InterPro"/>
</dbReference>
<dbReference type="PANTHER" id="PTHR43022">
    <property type="entry name" value="PROTEIN SMF"/>
    <property type="match status" value="1"/>
</dbReference>
<dbReference type="InterPro" id="IPR036388">
    <property type="entry name" value="WH-like_DNA-bd_sf"/>
</dbReference>
<dbReference type="SUPFAM" id="SSF102405">
    <property type="entry name" value="MCP/YpsA-like"/>
    <property type="match status" value="1"/>
</dbReference>
<dbReference type="InterPro" id="IPR041614">
    <property type="entry name" value="DprA_WH"/>
</dbReference>
<comment type="caution">
    <text evidence="5">The sequence shown here is derived from an EMBL/GenBank/DDBJ whole genome shotgun (WGS) entry which is preliminary data.</text>
</comment>
<evidence type="ECO:0000259" key="4">
    <source>
        <dbReference type="Pfam" id="PF17782"/>
    </source>
</evidence>
<name>A0A557RMF3_9GAMM</name>
<proteinExistence type="inferred from homology"/>
<sequence length="377" mass="39853">MADRALEAWLWLARLPGVGPRTSTLIIDAYGHPEAFRAASEADRAAHGLPRAAMRAPHDAVSLQPGIDADLRWAEAGDRHLIARDDARYPTLLTRIGDPPPMLYLRGDPDALNEPQIAMVGARNASENAIHIAEEFAAYLAATGLTVTSGLALGIDSAAHEGALAVQGRTVAVMATGPDRLYPRDNEALADQIADNGALVTEMPTGTPVSRGLFPRRNRLIAGLSVGTLVVEAGRHSGSLETAYRAIEAGREAMAIPGSIHNPRVKGCHALIRNGARLVESARQVIEEVGHAIDGPAPSAPPADPTADPTDWTALDAREIAVLEAMDHDPIAFDTLLQRASLTPDILSSILLKLELSGDVAPCSSGYYMRTSNRAGG</sequence>
<reference evidence="5 6" key="1">
    <citation type="submission" date="2019-07" db="EMBL/GenBank/DDBJ databases">
        <title>Reclasification of Spiribacter aquaticus.</title>
        <authorList>
            <person name="Leon M.J."/>
            <person name="Sanchez-Porro C."/>
            <person name="Ventosa A."/>
        </authorList>
    </citation>
    <scope>NUCLEOTIDE SEQUENCE [LARGE SCALE GENOMIC DNA]</scope>
    <source>
        <strain evidence="5 6">SP30</strain>
    </source>
</reference>
<comment type="similarity">
    <text evidence="1">Belongs to the DprA/Smf family.</text>
</comment>
<dbReference type="InterPro" id="IPR057666">
    <property type="entry name" value="DrpA_SLOG"/>
</dbReference>
<evidence type="ECO:0000313" key="6">
    <source>
        <dbReference type="Proteomes" id="UP000316688"/>
    </source>
</evidence>
<dbReference type="Gene3D" id="3.40.50.450">
    <property type="match status" value="1"/>
</dbReference>
<evidence type="ECO:0000256" key="1">
    <source>
        <dbReference type="ARBA" id="ARBA00006525"/>
    </source>
</evidence>
<gene>
    <name evidence="5" type="primary">dprA</name>
    <name evidence="5" type="ORF">FPL11_01270</name>
</gene>
<dbReference type="NCBIfam" id="TIGR00732">
    <property type="entry name" value="dprA"/>
    <property type="match status" value="1"/>
</dbReference>
<protein>
    <submittedName>
        <fullName evidence="5">DNA-protecting protein DprA</fullName>
    </submittedName>
</protein>
<organism evidence="5 6">
    <name type="scientific">Spiribacter aquaticus</name>
    <dbReference type="NCBI Taxonomy" id="1935996"/>
    <lineage>
        <taxon>Bacteria</taxon>
        <taxon>Pseudomonadati</taxon>
        <taxon>Pseudomonadota</taxon>
        <taxon>Gammaproteobacteria</taxon>
        <taxon>Chromatiales</taxon>
        <taxon>Ectothiorhodospiraceae</taxon>
        <taxon>Spiribacter</taxon>
    </lineage>
</organism>
<dbReference type="RefSeq" id="WP_144346907.1">
    <property type="nucleotide sequence ID" value="NZ_VMKP01000001.1"/>
</dbReference>
<dbReference type="EMBL" id="VMKP01000001">
    <property type="protein sequence ID" value="TVO66349.1"/>
    <property type="molecule type" value="Genomic_DNA"/>
</dbReference>
<dbReference type="Proteomes" id="UP000316688">
    <property type="component" value="Unassembled WGS sequence"/>
</dbReference>
<dbReference type="InterPro" id="IPR003488">
    <property type="entry name" value="DprA"/>
</dbReference>
<feature type="domain" description="DprA winged helix" evidence="4">
    <location>
        <begin position="310"/>
        <end position="363"/>
    </location>
</feature>
<keyword evidence="6" id="KW-1185">Reference proteome</keyword>
<evidence type="ECO:0000313" key="5">
    <source>
        <dbReference type="EMBL" id="TVO66349.1"/>
    </source>
</evidence>